<protein>
    <submittedName>
        <fullName evidence="3">Uncharacterized protein</fullName>
    </submittedName>
</protein>
<dbReference type="PATRIC" id="fig|261654.4.peg.1437"/>
<organism evidence="3 4">
    <name type="scientific">Micromonospora auratinigra</name>
    <dbReference type="NCBI Taxonomy" id="261654"/>
    <lineage>
        <taxon>Bacteria</taxon>
        <taxon>Bacillati</taxon>
        <taxon>Actinomycetota</taxon>
        <taxon>Actinomycetes</taxon>
        <taxon>Micromonosporales</taxon>
        <taxon>Micromonosporaceae</taxon>
        <taxon>Micromonospora</taxon>
    </lineage>
</organism>
<feature type="transmembrane region" description="Helical" evidence="2">
    <location>
        <begin position="219"/>
        <end position="240"/>
    </location>
</feature>
<feature type="transmembrane region" description="Helical" evidence="2">
    <location>
        <begin position="302"/>
        <end position="321"/>
    </location>
</feature>
<dbReference type="STRING" id="261654.GA0070611_1410"/>
<gene>
    <name evidence="3" type="ORF">GA0070611_1410</name>
</gene>
<evidence type="ECO:0000256" key="2">
    <source>
        <dbReference type="SAM" id="Phobius"/>
    </source>
</evidence>
<name>A0A1A8ZAD9_9ACTN</name>
<reference evidence="4" key="1">
    <citation type="submission" date="2016-06" db="EMBL/GenBank/DDBJ databases">
        <authorList>
            <person name="Varghese N."/>
            <person name="Submissions Spin"/>
        </authorList>
    </citation>
    <scope>NUCLEOTIDE SEQUENCE [LARGE SCALE GENOMIC DNA]</scope>
    <source>
        <strain evidence="4">DSM 44815</strain>
    </source>
</reference>
<keyword evidence="2" id="KW-0812">Transmembrane</keyword>
<dbReference type="EMBL" id="LT594323">
    <property type="protein sequence ID" value="SBT40840.1"/>
    <property type="molecule type" value="Genomic_DNA"/>
</dbReference>
<feature type="transmembrane region" description="Helical" evidence="2">
    <location>
        <begin position="80"/>
        <end position="100"/>
    </location>
</feature>
<feature type="transmembrane region" description="Helical" evidence="2">
    <location>
        <begin position="112"/>
        <end position="130"/>
    </location>
</feature>
<dbReference type="Proteomes" id="UP000199385">
    <property type="component" value="Chromosome I"/>
</dbReference>
<proteinExistence type="predicted"/>
<feature type="transmembrane region" description="Helical" evidence="2">
    <location>
        <begin position="34"/>
        <end position="60"/>
    </location>
</feature>
<evidence type="ECO:0000313" key="3">
    <source>
        <dbReference type="EMBL" id="SBT40840.1"/>
    </source>
</evidence>
<keyword evidence="2" id="KW-0472">Membrane</keyword>
<accession>A0A1A8ZAD9</accession>
<feature type="transmembrane region" description="Helical" evidence="2">
    <location>
        <begin position="260"/>
        <end position="281"/>
    </location>
</feature>
<feature type="transmembrane region" description="Helical" evidence="2">
    <location>
        <begin position="167"/>
        <end position="186"/>
    </location>
</feature>
<keyword evidence="2" id="KW-1133">Transmembrane helix</keyword>
<keyword evidence="4" id="KW-1185">Reference proteome</keyword>
<feature type="region of interest" description="Disordered" evidence="1">
    <location>
        <begin position="1"/>
        <end position="23"/>
    </location>
</feature>
<sequence>MTLRHSDRSAAPAGAVGTAHPGVSGRWRSRWPWFAGYFAAAWSVCYGALGVFWAFGGAGFPFGAGDPESNEVLILDGARSAVAGPIIAGLGAVGLVVGVLMARGLGRGPLRWALLTFGWVVAACLCLVVPDYRLLMLLTRVPFIIVSPIFGMPGGRSVSAFIPWPRLNLLVVVVGGLLWGMAALAYQRRTSDVCDVCGRAESTAPHWTSPAQALRWGRWAVWVACTVPSIYAATRIAWAAGWPLGIPRDFYEENKHTGMFLGGLLIALMALGGVALTLGLVQRWGEVYPRWIWFKAGRRVPPLLAVIPATIVSVFIIPAGIMEIRLDAIRGPEPEAWAMTWPAWLWPLWGVALGAATYAYHLRRRAALCGVCGRGDRQPGERAQHLSGTVRAVEADRA</sequence>
<evidence type="ECO:0000313" key="4">
    <source>
        <dbReference type="Proteomes" id="UP000199385"/>
    </source>
</evidence>
<dbReference type="AlphaFoldDB" id="A0A1A8ZAD9"/>
<evidence type="ECO:0000256" key="1">
    <source>
        <dbReference type="SAM" id="MobiDB-lite"/>
    </source>
</evidence>
<feature type="transmembrane region" description="Helical" evidence="2">
    <location>
        <begin position="341"/>
        <end position="360"/>
    </location>
</feature>